<dbReference type="RefSeq" id="WP_182944019.1">
    <property type="nucleotide sequence ID" value="NZ_JABEQH010000016.1"/>
</dbReference>
<feature type="domain" description="HAMP" evidence="8">
    <location>
        <begin position="211"/>
        <end position="264"/>
    </location>
</feature>
<dbReference type="PANTHER" id="PTHR43531">
    <property type="entry name" value="PROTEIN ICFG"/>
    <property type="match status" value="1"/>
</dbReference>
<keyword evidence="6" id="KW-0812">Transmembrane</keyword>
<dbReference type="PANTHER" id="PTHR43531:SF11">
    <property type="entry name" value="METHYL-ACCEPTING CHEMOTAXIS PROTEIN 3"/>
    <property type="match status" value="1"/>
</dbReference>
<sequence length="622" mass="66356">MRSVGIKLSLGIILLLISISCVVSGKFSIDGLTHVNGRVEKIAHQSLASLKILAAIDSQIRTFRAVEIQQLTTSSPEEFATLSASSTAISEKIAHAIDAYVPFINSDNDQALFHNLQEEWSEYEEYHDTTFKNWVVSQDKSHALLNEGQQLIELQEKVSGTLTSFMDGSITDAASYALDSGVTYRMTLRRVYAAYVALFVVVVVAVLVVVYNILRPLQKINASITRLAGGQTDLTFPLAHRGDEIGAISRSLDVFRAAAIAKRKLEQDAEIQRRQAEAERVAIQEKAEAEAREWLRKATGALAAGLKRMAGGDLSFQIETEFSKAFEPLRHDFNQSLAQLAATFSRMSGAIHVISDGTHGLAAGADTLARRSETQAAALEQTAAAVAGIARSVEDTAKRSEDAQQIGARARQSAATSTAITHEAEAAMGRIEQGSAQIAAIVDVIDGIAFQTNLLALNASVEAARAGTAGRGFAVVATEVRSLAQKCAEAALDVRTVIRRTAADVQEGAGRVKDCSGALRTIAAFIGQMGQHLDAIAIAAREQSSSLGEINAAVGSLDQTTQQNTGVADQFHATSRSLADESGRLNGLVSQFSLPETEAAGQHAAFPDHAASDRVLLAAYEE</sequence>
<dbReference type="InterPro" id="IPR004089">
    <property type="entry name" value="MCPsignal_dom"/>
</dbReference>
<keyword evidence="10" id="KW-1185">Reference proteome</keyword>
<proteinExistence type="inferred from homology"/>
<feature type="domain" description="HAMP" evidence="8">
    <location>
        <begin position="293"/>
        <end position="345"/>
    </location>
</feature>
<dbReference type="InterPro" id="IPR003660">
    <property type="entry name" value="HAMP_dom"/>
</dbReference>
<evidence type="ECO:0000256" key="2">
    <source>
        <dbReference type="ARBA" id="ARBA00029447"/>
    </source>
</evidence>
<feature type="compositionally biased region" description="Low complexity" evidence="5">
    <location>
        <begin position="408"/>
        <end position="417"/>
    </location>
</feature>
<organism evidence="9 10">
    <name type="scientific">Gluconacetobacter johannae</name>
    <dbReference type="NCBI Taxonomy" id="112140"/>
    <lineage>
        <taxon>Bacteria</taxon>
        <taxon>Pseudomonadati</taxon>
        <taxon>Pseudomonadota</taxon>
        <taxon>Alphaproteobacteria</taxon>
        <taxon>Acetobacterales</taxon>
        <taxon>Acetobacteraceae</taxon>
        <taxon>Gluconacetobacter</taxon>
    </lineage>
</organism>
<dbReference type="Proteomes" id="UP000561066">
    <property type="component" value="Unassembled WGS sequence"/>
</dbReference>
<dbReference type="SUPFAM" id="SSF158472">
    <property type="entry name" value="HAMP domain-like"/>
    <property type="match status" value="1"/>
</dbReference>
<evidence type="ECO:0000313" key="10">
    <source>
        <dbReference type="Proteomes" id="UP000561066"/>
    </source>
</evidence>
<evidence type="ECO:0000256" key="1">
    <source>
        <dbReference type="ARBA" id="ARBA00022500"/>
    </source>
</evidence>
<dbReference type="SUPFAM" id="SSF58104">
    <property type="entry name" value="Methyl-accepting chemotaxis protein (MCP) signaling domain"/>
    <property type="match status" value="1"/>
</dbReference>
<dbReference type="Gene3D" id="1.10.287.950">
    <property type="entry name" value="Methyl-accepting chemotaxis protein"/>
    <property type="match status" value="1"/>
</dbReference>
<dbReference type="EMBL" id="JABEQH010000016">
    <property type="protein sequence ID" value="MBB2176671.1"/>
    <property type="molecule type" value="Genomic_DNA"/>
</dbReference>
<dbReference type="Pfam" id="PF00672">
    <property type="entry name" value="HAMP"/>
    <property type="match status" value="1"/>
</dbReference>
<comment type="similarity">
    <text evidence="2">Belongs to the methyl-accepting chemotaxis (MCP) protein family.</text>
</comment>
<dbReference type="GO" id="GO:0006935">
    <property type="term" value="P:chemotaxis"/>
    <property type="evidence" value="ECO:0007669"/>
    <property type="project" value="UniProtKB-KW"/>
</dbReference>
<keyword evidence="3" id="KW-0807">Transducer</keyword>
<dbReference type="SMART" id="SM00304">
    <property type="entry name" value="HAMP"/>
    <property type="match status" value="2"/>
</dbReference>
<dbReference type="GO" id="GO:0007165">
    <property type="term" value="P:signal transduction"/>
    <property type="evidence" value="ECO:0007669"/>
    <property type="project" value="UniProtKB-KW"/>
</dbReference>
<accession>A0A7W4J8I7</accession>
<protein>
    <submittedName>
        <fullName evidence="9">HAMP domain-containing protein</fullName>
    </submittedName>
</protein>
<gene>
    <name evidence="9" type="ORF">HLH21_12170</name>
</gene>
<keyword evidence="6" id="KW-1133">Transmembrane helix</keyword>
<evidence type="ECO:0000259" key="7">
    <source>
        <dbReference type="PROSITE" id="PS50111"/>
    </source>
</evidence>
<keyword evidence="4" id="KW-0175">Coiled coil</keyword>
<keyword evidence="1" id="KW-0145">Chemotaxis</keyword>
<dbReference type="PROSITE" id="PS50885">
    <property type="entry name" value="HAMP"/>
    <property type="match status" value="2"/>
</dbReference>
<evidence type="ECO:0000256" key="5">
    <source>
        <dbReference type="SAM" id="MobiDB-lite"/>
    </source>
</evidence>
<dbReference type="Pfam" id="PF00015">
    <property type="entry name" value="MCPsignal"/>
    <property type="match status" value="1"/>
</dbReference>
<dbReference type="PROSITE" id="PS50111">
    <property type="entry name" value="CHEMOTAXIS_TRANSDUC_2"/>
    <property type="match status" value="1"/>
</dbReference>
<evidence type="ECO:0000256" key="3">
    <source>
        <dbReference type="PROSITE-ProRule" id="PRU00284"/>
    </source>
</evidence>
<dbReference type="InterPro" id="IPR051310">
    <property type="entry name" value="MCP_chemotaxis"/>
</dbReference>
<dbReference type="InterPro" id="IPR024478">
    <property type="entry name" value="HlyB_4HB_MCP"/>
</dbReference>
<evidence type="ECO:0000256" key="6">
    <source>
        <dbReference type="SAM" id="Phobius"/>
    </source>
</evidence>
<dbReference type="AlphaFoldDB" id="A0A7W4J8I7"/>
<comment type="caution">
    <text evidence="9">The sequence shown here is derived from an EMBL/GenBank/DDBJ whole genome shotgun (WGS) entry which is preliminary data.</text>
</comment>
<dbReference type="Gene3D" id="6.10.340.10">
    <property type="match status" value="1"/>
</dbReference>
<feature type="domain" description="Methyl-accepting transducer" evidence="7">
    <location>
        <begin position="350"/>
        <end position="579"/>
    </location>
</feature>
<dbReference type="SMART" id="SM00283">
    <property type="entry name" value="MA"/>
    <property type="match status" value="1"/>
</dbReference>
<dbReference type="PROSITE" id="PS51257">
    <property type="entry name" value="PROKAR_LIPOPROTEIN"/>
    <property type="match status" value="1"/>
</dbReference>
<dbReference type="GO" id="GO:0005886">
    <property type="term" value="C:plasma membrane"/>
    <property type="evidence" value="ECO:0007669"/>
    <property type="project" value="TreeGrafter"/>
</dbReference>
<feature type="transmembrane region" description="Helical" evidence="6">
    <location>
        <begin position="192"/>
        <end position="214"/>
    </location>
</feature>
<feature type="coiled-coil region" evidence="4">
    <location>
        <begin position="262"/>
        <end position="293"/>
    </location>
</feature>
<reference evidence="9 10" key="1">
    <citation type="submission" date="2020-04" db="EMBL/GenBank/DDBJ databases">
        <title>Description of novel Gluconacetobacter.</title>
        <authorList>
            <person name="Sombolestani A."/>
        </authorList>
    </citation>
    <scope>NUCLEOTIDE SEQUENCE [LARGE SCALE GENOMIC DNA]</scope>
    <source>
        <strain evidence="9 10">LMG 21312</strain>
    </source>
</reference>
<feature type="region of interest" description="Disordered" evidence="5">
    <location>
        <begin position="398"/>
        <end position="417"/>
    </location>
</feature>
<evidence type="ECO:0000256" key="4">
    <source>
        <dbReference type="SAM" id="Coils"/>
    </source>
</evidence>
<dbReference type="GO" id="GO:0004888">
    <property type="term" value="F:transmembrane signaling receptor activity"/>
    <property type="evidence" value="ECO:0007669"/>
    <property type="project" value="TreeGrafter"/>
</dbReference>
<evidence type="ECO:0000313" key="9">
    <source>
        <dbReference type="EMBL" id="MBB2176671.1"/>
    </source>
</evidence>
<keyword evidence="6" id="KW-0472">Membrane</keyword>
<name>A0A7W4J8I7_9PROT</name>
<evidence type="ECO:0000259" key="8">
    <source>
        <dbReference type="PROSITE" id="PS50885"/>
    </source>
</evidence>
<dbReference type="Pfam" id="PF12729">
    <property type="entry name" value="4HB_MCP_1"/>
    <property type="match status" value="1"/>
</dbReference>